<dbReference type="Pfam" id="PF01202">
    <property type="entry name" value="SKI"/>
    <property type="match status" value="1"/>
</dbReference>
<dbReference type="FunFam" id="3.40.50.300:FF:000269">
    <property type="entry name" value="ATP-dependent RNA helicase SUPV3L1, mitochondrial"/>
    <property type="match status" value="1"/>
</dbReference>
<dbReference type="InterPro" id="IPR006001">
    <property type="entry name" value="Therm_gnt_kin"/>
</dbReference>
<dbReference type="PANTHER" id="PTHR12131:SF1">
    <property type="entry name" value="ATP-DEPENDENT RNA HELICASE SUPV3L1, MITOCHONDRIAL-RELATED"/>
    <property type="match status" value="1"/>
</dbReference>
<dbReference type="InterPro" id="IPR001650">
    <property type="entry name" value="Helicase_C-like"/>
</dbReference>
<dbReference type="EC" id="2.7.1.12" evidence="4"/>
<dbReference type="PROSITE" id="PS51194">
    <property type="entry name" value="HELICASE_CTER"/>
    <property type="match status" value="1"/>
</dbReference>
<comment type="caution">
    <text evidence="19">The sequence shown here is derived from an EMBL/GenBank/DDBJ whole genome shotgun (WGS) entry which is preliminary data.</text>
</comment>
<dbReference type="EC" id="3.6.4.13" evidence="5"/>
<comment type="similarity">
    <text evidence="3">Belongs to the gluconokinase GntK/GntV family.</text>
</comment>
<dbReference type="Pfam" id="PF12513">
    <property type="entry name" value="SUV3_C"/>
    <property type="match status" value="1"/>
</dbReference>
<keyword evidence="13" id="KW-0496">Mitochondrion</keyword>
<evidence type="ECO:0000256" key="14">
    <source>
        <dbReference type="ARBA" id="ARBA00029835"/>
    </source>
</evidence>
<evidence type="ECO:0000259" key="18">
    <source>
        <dbReference type="PROSITE" id="PS51194"/>
    </source>
</evidence>
<keyword evidence="10" id="KW-0347">Helicase</keyword>
<evidence type="ECO:0000313" key="19">
    <source>
        <dbReference type="EMBL" id="EMG50822.1"/>
    </source>
</evidence>
<evidence type="ECO:0000256" key="4">
    <source>
        <dbReference type="ARBA" id="ARBA00012054"/>
    </source>
</evidence>
<keyword evidence="9" id="KW-0378">Hydrolase</keyword>
<evidence type="ECO:0000256" key="12">
    <source>
        <dbReference type="ARBA" id="ARBA00022946"/>
    </source>
</evidence>
<comment type="catalytic activity">
    <reaction evidence="15">
        <text>ATP + H2O = ADP + phosphate + H(+)</text>
        <dbReference type="Rhea" id="RHEA:13065"/>
        <dbReference type="ChEBI" id="CHEBI:15377"/>
        <dbReference type="ChEBI" id="CHEBI:15378"/>
        <dbReference type="ChEBI" id="CHEBI:30616"/>
        <dbReference type="ChEBI" id="CHEBI:43474"/>
        <dbReference type="ChEBI" id="CHEBI:456216"/>
        <dbReference type="EC" id="3.6.4.13"/>
    </reaction>
</comment>
<dbReference type="FunFam" id="3.40.50.300:FF:001549">
    <property type="entry name" value="SUV3p ATP-dependent RNA helicase"/>
    <property type="match status" value="1"/>
</dbReference>
<feature type="domain" description="Helicase C-terminal" evidence="18">
    <location>
        <begin position="351"/>
        <end position="507"/>
    </location>
</feature>
<comment type="catalytic activity">
    <reaction evidence="16">
        <text>D-gluconate + ATP = 6-phospho-D-gluconate + ADP + H(+)</text>
        <dbReference type="Rhea" id="RHEA:19433"/>
        <dbReference type="ChEBI" id="CHEBI:15378"/>
        <dbReference type="ChEBI" id="CHEBI:18391"/>
        <dbReference type="ChEBI" id="CHEBI:30616"/>
        <dbReference type="ChEBI" id="CHEBI:58759"/>
        <dbReference type="ChEBI" id="CHEBI:456216"/>
        <dbReference type="EC" id="2.7.1.12"/>
    </reaction>
</comment>
<dbReference type="Pfam" id="PF22527">
    <property type="entry name" value="DEXQc_Suv3"/>
    <property type="match status" value="1"/>
</dbReference>
<dbReference type="STRING" id="1245528.M3HT88"/>
<dbReference type="Proteomes" id="UP000011777">
    <property type="component" value="Unassembled WGS sequence"/>
</dbReference>
<sequence length="892" mass="100470">MYPIICRSSLRSTFFKSLRCSYRYNVSARSGDTSIPKVIHTTTPSKSELIKQLTPIFDDLKQDLLNGKCATPYTVLNNQSNDVKLSAFEPFIKQIHKSLNDFQEQDMKSQDITLADFINPSHKRLLPLLECIQKDKIPNNFIQFCNLETKEELLRLTLLKLYYKTFLQHRIDTAPEEIPSLDFSNPAQWFPEARKMKRKIVMHVGPTNSGKTYNSLVKLSQSKTGYYAGPLRLLAREIFEKYNTDGIKCNLITGEEVVPSMDEFGNISGISSGTIEMIPLHTKMDLCVIDEIQMIANPQRGSVWTNAVLGVLAHEIHLCGEASAVPLIKKLVEVTGDELEVKHFKRLGKLTVEKTSTSLRELKKGDCLVVFSKRKIMDYKCKIEQQTSLKVGVIYGALPPEIRSQEAYKFNTGEYDVLVASDAIGMGLNLSIKRIVFSGISKFNGSEVVKLAVSDVRQIAGRAGRFSATDGSKEGFVSALQRSSLVYINQCLKEKVQPLEKACVWPTPQIWKSYIASIGTKFDLATVLKSFFGDVSTYSTKYFVSEYSSKQEILELIGSVPQLENLSIDDRLTLCECPISFSSGMKTSVIRPTIIKFFKNIEQGDCKLIFDFNFLNLDLLSQEPKIVNNMDLLISKVSEFEEMHKLVLVYLWLSQRYPTLFVDKDSAMEIKAVIEKRISQEFEVIEKVNSCSIFQFFLCPPAIGISLMSNQPTVIVVGGPAGTGKTTQGELLAKHYKCPFIEGDALHPQANIDKMSKGIPLTDDDRWGWLQQLSQVSSSKAVDAENPSHIAVVSCSMLKKVYREYIKENAVDKSISFRFVFLYTTYEELINRVANRKGHYMKSDMVKSQYDIMEIPTGNELLKNGGEALPIDSTDKSPEAIFEEIIQNDIVG</sequence>
<evidence type="ECO:0000256" key="8">
    <source>
        <dbReference type="ARBA" id="ARBA00022777"/>
    </source>
</evidence>
<dbReference type="OMA" id="EMFNTIN"/>
<evidence type="ECO:0000256" key="3">
    <source>
        <dbReference type="ARBA" id="ARBA00008420"/>
    </source>
</evidence>
<dbReference type="PANTHER" id="PTHR12131">
    <property type="entry name" value="ATP-DEPENDENT RNA AND DNA HELICASE"/>
    <property type="match status" value="1"/>
</dbReference>
<accession>M3HT88</accession>
<name>M3HT88_CANMX</name>
<evidence type="ECO:0000256" key="7">
    <source>
        <dbReference type="ARBA" id="ARBA00022741"/>
    </source>
</evidence>
<dbReference type="GO" id="GO:0003724">
    <property type="term" value="F:RNA helicase activity"/>
    <property type="evidence" value="ECO:0007669"/>
    <property type="project" value="UniProtKB-EC"/>
</dbReference>
<evidence type="ECO:0000256" key="9">
    <source>
        <dbReference type="ARBA" id="ARBA00022801"/>
    </source>
</evidence>
<reference evidence="19 20" key="1">
    <citation type="submission" date="2013-02" db="EMBL/GenBank/DDBJ databases">
        <title>Genome sequence of Candida maltosa Xu316, a potential industrial strain for xylitol and ethanol production.</title>
        <authorList>
            <person name="Yu J."/>
            <person name="Wang Q."/>
            <person name="Geng X."/>
            <person name="Bao W."/>
            <person name="He P."/>
            <person name="Cai J."/>
        </authorList>
    </citation>
    <scope>NUCLEOTIDE SEQUENCE [LARGE SCALE GENOMIC DNA]</scope>
    <source>
        <strain evidence="20">Xu316</strain>
    </source>
</reference>
<keyword evidence="12" id="KW-0809">Transit peptide</keyword>
<organism evidence="19 20">
    <name type="scientific">Candida maltosa (strain Xu316)</name>
    <name type="common">Yeast</name>
    <dbReference type="NCBI Taxonomy" id="1245528"/>
    <lineage>
        <taxon>Eukaryota</taxon>
        <taxon>Fungi</taxon>
        <taxon>Dikarya</taxon>
        <taxon>Ascomycota</taxon>
        <taxon>Saccharomycotina</taxon>
        <taxon>Pichiomycetes</taxon>
        <taxon>Debaryomycetaceae</taxon>
        <taxon>Candida/Lodderomyces clade</taxon>
        <taxon>Candida</taxon>
    </lineage>
</organism>
<keyword evidence="11" id="KW-0067">ATP-binding</keyword>
<dbReference type="InterPro" id="IPR031322">
    <property type="entry name" value="Shikimate/glucono_kinase"/>
</dbReference>
<dbReference type="InterPro" id="IPR050699">
    <property type="entry name" value="RNA-DNA_Helicase"/>
</dbReference>
<dbReference type="HOGENOM" id="CLU_010647_2_2_1"/>
<dbReference type="Gene3D" id="1.20.272.40">
    <property type="match status" value="1"/>
</dbReference>
<keyword evidence="20" id="KW-1185">Reference proteome</keyword>
<dbReference type="UniPathway" id="UPA00792"/>
<dbReference type="AlphaFoldDB" id="M3HT88"/>
<evidence type="ECO:0000313" key="20">
    <source>
        <dbReference type="Proteomes" id="UP000011777"/>
    </source>
</evidence>
<dbReference type="CDD" id="cd02021">
    <property type="entry name" value="GntK"/>
    <property type="match status" value="1"/>
</dbReference>
<dbReference type="eggNOG" id="KOG0953">
    <property type="taxonomic scope" value="Eukaryota"/>
</dbReference>
<keyword evidence="7" id="KW-0547">Nucleotide-binding</keyword>
<dbReference type="NCBIfam" id="TIGR01313">
    <property type="entry name" value="therm_gnt_kin"/>
    <property type="match status" value="1"/>
</dbReference>
<dbReference type="SUPFAM" id="SSF52540">
    <property type="entry name" value="P-loop containing nucleoside triphosphate hydrolases"/>
    <property type="match status" value="2"/>
</dbReference>
<dbReference type="CDD" id="cd17913">
    <property type="entry name" value="DEXQc_Suv3"/>
    <property type="match status" value="1"/>
</dbReference>
<proteinExistence type="inferred from homology"/>
<comment type="pathway">
    <text evidence="2">Carbohydrate acid metabolism; D-gluconate degradation.</text>
</comment>
<evidence type="ECO:0000256" key="17">
    <source>
        <dbReference type="ARBA" id="ARBA00071444"/>
    </source>
</evidence>
<evidence type="ECO:0000256" key="10">
    <source>
        <dbReference type="ARBA" id="ARBA00022806"/>
    </source>
</evidence>
<evidence type="ECO:0000256" key="1">
    <source>
        <dbReference type="ARBA" id="ARBA00004173"/>
    </source>
</evidence>
<dbReference type="OrthoDB" id="6692397at2759"/>
<dbReference type="GO" id="GO:0005524">
    <property type="term" value="F:ATP binding"/>
    <property type="evidence" value="ECO:0007669"/>
    <property type="project" value="UniProtKB-KW"/>
</dbReference>
<dbReference type="GO" id="GO:0016787">
    <property type="term" value="F:hydrolase activity"/>
    <property type="evidence" value="ECO:0007669"/>
    <property type="project" value="UniProtKB-KW"/>
</dbReference>
<evidence type="ECO:0000256" key="15">
    <source>
        <dbReference type="ARBA" id="ARBA00047984"/>
    </source>
</evidence>
<keyword evidence="8" id="KW-0418">Kinase</keyword>
<evidence type="ECO:0000256" key="5">
    <source>
        <dbReference type="ARBA" id="ARBA00012552"/>
    </source>
</evidence>
<dbReference type="GO" id="GO:0045025">
    <property type="term" value="C:mitochondrial degradosome"/>
    <property type="evidence" value="ECO:0007669"/>
    <property type="project" value="TreeGrafter"/>
</dbReference>
<evidence type="ECO:0000256" key="16">
    <source>
        <dbReference type="ARBA" id="ARBA00048090"/>
    </source>
</evidence>
<dbReference type="Gene3D" id="3.40.50.300">
    <property type="entry name" value="P-loop containing nucleotide triphosphate hydrolases"/>
    <property type="match status" value="3"/>
</dbReference>
<dbReference type="CDD" id="cd18805">
    <property type="entry name" value="SF2_C_suv3"/>
    <property type="match status" value="1"/>
</dbReference>
<dbReference type="SMART" id="SM00490">
    <property type="entry name" value="HELICc"/>
    <property type="match status" value="1"/>
</dbReference>
<dbReference type="InterPro" id="IPR027417">
    <property type="entry name" value="P-loop_NTPase"/>
</dbReference>
<dbReference type="GO" id="GO:0046316">
    <property type="term" value="F:gluconokinase activity"/>
    <property type="evidence" value="ECO:0007669"/>
    <property type="project" value="UniProtKB-EC"/>
</dbReference>
<evidence type="ECO:0000256" key="6">
    <source>
        <dbReference type="ARBA" id="ARBA00022679"/>
    </source>
</evidence>
<dbReference type="InterPro" id="IPR044774">
    <property type="entry name" value="Suv3_DEXQc"/>
</dbReference>
<dbReference type="Gene3D" id="1.20.58.1080">
    <property type="match status" value="1"/>
</dbReference>
<dbReference type="GO" id="GO:0000965">
    <property type="term" value="P:mitochondrial RNA 3'-end processing"/>
    <property type="evidence" value="ECO:0007669"/>
    <property type="project" value="TreeGrafter"/>
</dbReference>
<comment type="subcellular location">
    <subcellularLocation>
        <location evidence="1">Mitochondrion</location>
    </subcellularLocation>
</comment>
<evidence type="ECO:0000256" key="13">
    <source>
        <dbReference type="ARBA" id="ARBA00023128"/>
    </source>
</evidence>
<dbReference type="EMBL" id="AOGT01000108">
    <property type="protein sequence ID" value="EMG50822.1"/>
    <property type="molecule type" value="Genomic_DNA"/>
</dbReference>
<evidence type="ECO:0000256" key="2">
    <source>
        <dbReference type="ARBA" id="ARBA00004875"/>
    </source>
</evidence>
<dbReference type="InterPro" id="IPR022192">
    <property type="entry name" value="SUV3_C"/>
</dbReference>
<dbReference type="Pfam" id="PF00271">
    <property type="entry name" value="Helicase_C"/>
    <property type="match status" value="1"/>
</dbReference>
<dbReference type="GO" id="GO:0005975">
    <property type="term" value="P:carbohydrate metabolic process"/>
    <property type="evidence" value="ECO:0007669"/>
    <property type="project" value="InterPro"/>
</dbReference>
<dbReference type="eggNOG" id="KOG3354">
    <property type="taxonomic scope" value="Eukaryota"/>
</dbReference>
<protein>
    <recommendedName>
        <fullName evidence="17">ATP-dependent RNA helicase SUV3, mitochondrial</fullName>
        <ecNumber evidence="4">2.7.1.12</ecNumber>
        <ecNumber evidence="5">3.6.4.13</ecNumber>
    </recommendedName>
    <alternativeName>
        <fullName evidence="14">Gluconate kinase</fullName>
    </alternativeName>
</protein>
<keyword evidence="6" id="KW-0808">Transferase</keyword>
<gene>
    <name evidence="19" type="ORF">G210_0542</name>
</gene>
<evidence type="ECO:0000256" key="11">
    <source>
        <dbReference type="ARBA" id="ARBA00022840"/>
    </source>
</evidence>
<dbReference type="InterPro" id="IPR055206">
    <property type="entry name" value="DEXQc_SUV3"/>
</dbReference>